<dbReference type="GO" id="GO:0005667">
    <property type="term" value="C:transcription regulator complex"/>
    <property type="evidence" value="ECO:0007669"/>
    <property type="project" value="TreeGrafter"/>
</dbReference>
<dbReference type="Gene3D" id="4.10.1240.50">
    <property type="match status" value="1"/>
</dbReference>
<dbReference type="GO" id="GO:0008270">
    <property type="term" value="F:zinc ion binding"/>
    <property type="evidence" value="ECO:0007669"/>
    <property type="project" value="UniProtKB-KW"/>
</dbReference>
<reference evidence="13 14" key="1">
    <citation type="journal article" date="2016" name="Genome Biol. Evol.">
        <title>Gene Family Evolution Reflects Adaptation to Soil Environmental Stressors in the Genome of the Collembolan Orchesella cincta.</title>
        <authorList>
            <person name="Faddeeva-Vakhrusheva A."/>
            <person name="Derks M.F."/>
            <person name="Anvar S.Y."/>
            <person name="Agamennone V."/>
            <person name="Suring W."/>
            <person name="Smit S."/>
            <person name="van Straalen N.M."/>
            <person name="Roelofs D."/>
        </authorList>
    </citation>
    <scope>NUCLEOTIDE SEQUENCE [LARGE SCALE GENOMIC DNA]</scope>
    <source>
        <tissue evidence="13">Mixed pool</tissue>
    </source>
</reference>
<feature type="domain" description="GATA-type" evidence="10">
    <location>
        <begin position="306"/>
        <end position="364"/>
    </location>
</feature>
<dbReference type="SMART" id="SM01189">
    <property type="entry name" value="ELM2"/>
    <property type="match status" value="1"/>
</dbReference>
<dbReference type="OrthoDB" id="10064338at2759"/>
<keyword evidence="5" id="KW-0804">Transcription</keyword>
<dbReference type="InterPro" id="IPR009057">
    <property type="entry name" value="Homeodomain-like_sf"/>
</dbReference>
<dbReference type="EMBL" id="LJIJ01001009">
    <property type="protein sequence ID" value="ODM93366.1"/>
    <property type="molecule type" value="Genomic_DNA"/>
</dbReference>
<dbReference type="Pfam" id="PF00249">
    <property type="entry name" value="Myb_DNA-binding"/>
    <property type="match status" value="2"/>
</dbReference>
<dbReference type="FunFam" id="1.10.10.60:FF:000033">
    <property type="entry name" value="REST corepressor 3"/>
    <property type="match status" value="1"/>
</dbReference>
<organism evidence="13 14">
    <name type="scientific">Orchesella cincta</name>
    <name type="common">Springtail</name>
    <name type="synonym">Podura cincta</name>
    <dbReference type="NCBI Taxonomy" id="48709"/>
    <lineage>
        <taxon>Eukaryota</taxon>
        <taxon>Metazoa</taxon>
        <taxon>Ecdysozoa</taxon>
        <taxon>Arthropoda</taxon>
        <taxon>Hexapoda</taxon>
        <taxon>Collembola</taxon>
        <taxon>Entomobryomorpha</taxon>
        <taxon>Entomobryoidea</taxon>
        <taxon>Orchesellidae</taxon>
        <taxon>Orchesellinae</taxon>
        <taxon>Orchesella</taxon>
    </lineage>
</organism>
<dbReference type="GO" id="GO:0000118">
    <property type="term" value="C:histone deacetylase complex"/>
    <property type="evidence" value="ECO:0007669"/>
    <property type="project" value="TreeGrafter"/>
</dbReference>
<dbReference type="InterPro" id="IPR051066">
    <property type="entry name" value="Trans_reg/Corepressor"/>
</dbReference>
<dbReference type="SUPFAM" id="SSF46689">
    <property type="entry name" value="Homeodomain-like"/>
    <property type="match status" value="2"/>
</dbReference>
<feature type="compositionally biased region" description="Polar residues" evidence="9">
    <location>
        <begin position="64"/>
        <end position="76"/>
    </location>
</feature>
<dbReference type="CDD" id="cd00167">
    <property type="entry name" value="SANT"/>
    <property type="match status" value="1"/>
</dbReference>
<dbReference type="PROSITE" id="PS51293">
    <property type="entry name" value="SANT"/>
    <property type="match status" value="2"/>
</dbReference>
<keyword evidence="8" id="KW-0862">Zinc</keyword>
<evidence type="ECO:0000256" key="2">
    <source>
        <dbReference type="ARBA" id="ARBA00022491"/>
    </source>
</evidence>
<evidence type="ECO:0000313" key="14">
    <source>
        <dbReference type="Proteomes" id="UP000094527"/>
    </source>
</evidence>
<dbReference type="InterPro" id="IPR049048">
    <property type="entry name" value="REST_helical"/>
</dbReference>
<dbReference type="InterPro" id="IPR001005">
    <property type="entry name" value="SANT/Myb"/>
</dbReference>
<protein>
    <submittedName>
        <fullName evidence="13">REST corepressor 2</fullName>
    </submittedName>
</protein>
<comment type="caution">
    <text evidence="13">The sequence shown here is derived from an EMBL/GenBank/DDBJ whole genome shotgun (WGS) entry which is preliminary data.</text>
</comment>
<dbReference type="GO" id="GO:0043565">
    <property type="term" value="F:sequence-specific DNA binding"/>
    <property type="evidence" value="ECO:0007669"/>
    <property type="project" value="InterPro"/>
</dbReference>
<evidence type="ECO:0000259" key="12">
    <source>
        <dbReference type="PROSITE" id="PS51293"/>
    </source>
</evidence>
<name>A0A1D2MJX1_ORCCI</name>
<evidence type="ECO:0000256" key="1">
    <source>
        <dbReference type="ARBA" id="ARBA00004123"/>
    </source>
</evidence>
<evidence type="ECO:0000256" key="6">
    <source>
        <dbReference type="ARBA" id="ARBA00023242"/>
    </source>
</evidence>
<dbReference type="FunFam" id="4.10.1240.50:FF:000002">
    <property type="entry name" value="REST corepressor isoform X1"/>
    <property type="match status" value="1"/>
</dbReference>
<dbReference type="PROSITE" id="PS50114">
    <property type="entry name" value="GATA_ZN_FINGER_2"/>
    <property type="match status" value="1"/>
</dbReference>
<dbReference type="SMART" id="SM00717">
    <property type="entry name" value="SANT"/>
    <property type="match status" value="2"/>
</dbReference>
<dbReference type="Pfam" id="PF20878">
    <property type="entry name" value="REST_helical"/>
    <property type="match status" value="1"/>
</dbReference>
<dbReference type="GO" id="GO:0006357">
    <property type="term" value="P:regulation of transcription by RNA polymerase II"/>
    <property type="evidence" value="ECO:0007669"/>
    <property type="project" value="TreeGrafter"/>
</dbReference>
<keyword evidence="3" id="KW-0805">Transcription regulation</keyword>
<dbReference type="AlphaFoldDB" id="A0A1D2MJX1"/>
<comment type="subcellular location">
    <subcellularLocation>
        <location evidence="1">Nucleus</location>
    </subcellularLocation>
</comment>
<feature type="region of interest" description="Disordered" evidence="9">
    <location>
        <begin position="27"/>
        <end position="93"/>
    </location>
</feature>
<proteinExistence type="inferred from homology"/>
<dbReference type="InterPro" id="IPR000679">
    <property type="entry name" value="Znf_GATA"/>
</dbReference>
<comment type="similarity">
    <text evidence="7">Belongs to the CoREST family.</text>
</comment>
<evidence type="ECO:0000256" key="4">
    <source>
        <dbReference type="ARBA" id="ARBA00023054"/>
    </source>
</evidence>
<dbReference type="InterPro" id="IPR000949">
    <property type="entry name" value="ELM2_dom"/>
</dbReference>
<evidence type="ECO:0000313" key="13">
    <source>
        <dbReference type="EMBL" id="ODM93366.1"/>
    </source>
</evidence>
<dbReference type="SMART" id="SM00401">
    <property type="entry name" value="ZnF_GATA"/>
    <property type="match status" value="1"/>
</dbReference>
<keyword evidence="14" id="KW-1185">Reference proteome</keyword>
<keyword evidence="2" id="KW-0678">Repressor</keyword>
<feature type="domain" description="SANT" evidence="12">
    <location>
        <begin position="441"/>
        <end position="492"/>
    </location>
</feature>
<feature type="region of interest" description="Disordered" evidence="9">
    <location>
        <begin position="345"/>
        <end position="371"/>
    </location>
</feature>
<feature type="domain" description="ELM2" evidence="11">
    <location>
        <begin position="106"/>
        <end position="191"/>
    </location>
</feature>
<keyword evidence="8" id="KW-0479">Metal-binding</keyword>
<feature type="domain" description="SANT" evidence="12">
    <location>
        <begin position="192"/>
        <end position="243"/>
    </location>
</feature>
<feature type="compositionally biased region" description="Basic and acidic residues" evidence="9">
    <location>
        <begin position="32"/>
        <end position="44"/>
    </location>
</feature>
<evidence type="ECO:0000256" key="8">
    <source>
        <dbReference type="PROSITE-ProRule" id="PRU00094"/>
    </source>
</evidence>
<feature type="compositionally biased region" description="Gly residues" evidence="9">
    <location>
        <begin position="47"/>
        <end position="58"/>
    </location>
</feature>
<dbReference type="InterPro" id="IPR017884">
    <property type="entry name" value="SANT_dom"/>
</dbReference>
<accession>A0A1D2MJX1</accession>
<dbReference type="STRING" id="48709.A0A1D2MJX1"/>
<evidence type="ECO:0000259" key="10">
    <source>
        <dbReference type="PROSITE" id="PS50114"/>
    </source>
</evidence>
<keyword evidence="8" id="KW-0863">Zinc-finger</keyword>
<dbReference type="Gene3D" id="1.20.58.1880">
    <property type="match status" value="1"/>
</dbReference>
<dbReference type="Gene3D" id="1.10.10.60">
    <property type="entry name" value="Homeodomain-like"/>
    <property type="match status" value="1"/>
</dbReference>
<sequence length="522" mass="59849">MADSEEEFERKRKDKMLRVDRTELINISRRLQTNDEVKARRDEWSGNGNGNDRNGGGKSPSPAKPNSWQIWNQGANKHSDGGAENDPSSAHPPVHIDVFQEREGGGGMRVGRDYQAKVPNVIPEAERNVQGENDRALLVWKPTEKLTDDEIESYISMAKEKFQYTGEQALGLLYWHRYDIQRATQDLGNFTPHPEEWTIEDKVLFEQAFQFHGKSFDKIRQMLPDKSMSSLIRYYYNWKKHKNKSSVMDRQVKKLSQEDEDSVPGTNGSGVMSIQNNNISNLHHPHSIGMLQDSFHSESDDEKQISETARCCGNCGVPCTEVYTKENLCNTCFIYWKNTGDSRPLTGPLRRGDKNTLGGLLRQRRSPPKGMNINHDDLSMLARSQPQAENVILQGLEKEVLDMKCRIQTVKQRVELCRRGLPDEGVSHLRPREGLGPSSCRVNSRWTQDELMLAAQGIRRYGKNFQKIAEVIGTKTEVHIKSFYANYRRRYGLENLIQEHQLENADDELDDNMQLIDNNQRS</sequence>
<evidence type="ECO:0000256" key="9">
    <source>
        <dbReference type="SAM" id="MobiDB-lite"/>
    </source>
</evidence>
<keyword evidence="6" id="KW-0539">Nucleus</keyword>
<dbReference type="Pfam" id="PF01448">
    <property type="entry name" value="ELM2"/>
    <property type="match status" value="1"/>
</dbReference>
<gene>
    <name evidence="13" type="ORF">Ocin01_13314</name>
</gene>
<evidence type="ECO:0000256" key="3">
    <source>
        <dbReference type="ARBA" id="ARBA00023015"/>
    </source>
</evidence>
<evidence type="ECO:0000256" key="7">
    <source>
        <dbReference type="ARBA" id="ARBA00038011"/>
    </source>
</evidence>
<dbReference type="OMA" id="MEFCEDA"/>
<dbReference type="PANTHER" id="PTHR16089:SF28">
    <property type="entry name" value="REST COREPRESSOR"/>
    <property type="match status" value="1"/>
</dbReference>
<evidence type="ECO:0000256" key="5">
    <source>
        <dbReference type="ARBA" id="ARBA00023163"/>
    </source>
</evidence>
<dbReference type="PROSITE" id="PS51156">
    <property type="entry name" value="ELM2"/>
    <property type="match status" value="1"/>
</dbReference>
<dbReference type="GO" id="GO:0003714">
    <property type="term" value="F:transcription corepressor activity"/>
    <property type="evidence" value="ECO:0007669"/>
    <property type="project" value="TreeGrafter"/>
</dbReference>
<keyword evidence="4" id="KW-0175">Coiled coil</keyword>
<evidence type="ECO:0000259" key="11">
    <source>
        <dbReference type="PROSITE" id="PS51156"/>
    </source>
</evidence>
<dbReference type="Proteomes" id="UP000094527">
    <property type="component" value="Unassembled WGS sequence"/>
</dbReference>
<dbReference type="PANTHER" id="PTHR16089">
    <property type="entry name" value="REST COREPRESSOR COREST PROTEIN-RELATED"/>
    <property type="match status" value="1"/>
</dbReference>